<dbReference type="EMBL" id="BAAAUT010000028">
    <property type="protein sequence ID" value="GAA3142198.1"/>
    <property type="molecule type" value="Genomic_DNA"/>
</dbReference>
<dbReference type="RefSeq" id="WP_344860986.1">
    <property type="nucleotide sequence ID" value="NZ_BAAAUT010000028.1"/>
</dbReference>
<feature type="compositionally biased region" description="Low complexity" evidence="1">
    <location>
        <begin position="223"/>
        <end position="237"/>
    </location>
</feature>
<sequence length="280" mass="28530">MGLRIDQSRPADDYRYVPPADRAADTLRIFALRAAEPTTDGLRNRGSTGGTPGSDELKAAVRGARRDLSAIRSAEDALEETRSILQSMRDLTVQADRSGTGDPDALARLQTRIATLGSRLGLVSGTHAPGSAEAPGGQPGSGGDRSGRTAAPAVLPADLGGLGPAVLGTAAIDLTTDGGAAALLTALNAAIQKVSTARSSLHALRTRFEDVVDLSRPAAETRAASGPAAEPQAAPGSVIHDPGAAWEVMRSVRSGILSGSAAATASHRERSPAALLRLLS</sequence>
<feature type="region of interest" description="Disordered" evidence="1">
    <location>
        <begin position="122"/>
        <end position="151"/>
    </location>
</feature>
<name>A0ABP6NC30_9ACTN</name>
<accession>A0ABP6NC30</accession>
<evidence type="ECO:0000313" key="3">
    <source>
        <dbReference type="Proteomes" id="UP001500320"/>
    </source>
</evidence>
<comment type="caution">
    <text evidence="2">The sequence shown here is derived from an EMBL/GenBank/DDBJ whole genome shotgun (WGS) entry which is preliminary data.</text>
</comment>
<protein>
    <recommendedName>
        <fullName evidence="4">Flagellin N-terminal domain-containing protein</fullName>
    </recommendedName>
</protein>
<organism evidence="2 3">
    <name type="scientific">Planomonospora alba</name>
    <dbReference type="NCBI Taxonomy" id="161354"/>
    <lineage>
        <taxon>Bacteria</taxon>
        <taxon>Bacillati</taxon>
        <taxon>Actinomycetota</taxon>
        <taxon>Actinomycetes</taxon>
        <taxon>Streptosporangiales</taxon>
        <taxon>Streptosporangiaceae</taxon>
        <taxon>Planomonospora</taxon>
    </lineage>
</organism>
<dbReference type="Proteomes" id="UP001500320">
    <property type="component" value="Unassembled WGS sequence"/>
</dbReference>
<keyword evidence="3" id="KW-1185">Reference proteome</keyword>
<feature type="region of interest" description="Disordered" evidence="1">
    <location>
        <begin position="219"/>
        <end position="239"/>
    </location>
</feature>
<feature type="region of interest" description="Disordered" evidence="1">
    <location>
        <begin position="38"/>
        <end position="57"/>
    </location>
</feature>
<proteinExistence type="predicted"/>
<reference evidence="3" key="1">
    <citation type="journal article" date="2019" name="Int. J. Syst. Evol. Microbiol.">
        <title>The Global Catalogue of Microorganisms (GCM) 10K type strain sequencing project: providing services to taxonomists for standard genome sequencing and annotation.</title>
        <authorList>
            <consortium name="The Broad Institute Genomics Platform"/>
            <consortium name="The Broad Institute Genome Sequencing Center for Infectious Disease"/>
            <person name="Wu L."/>
            <person name="Ma J."/>
        </authorList>
    </citation>
    <scope>NUCLEOTIDE SEQUENCE [LARGE SCALE GENOMIC DNA]</scope>
    <source>
        <strain evidence="3">JCM 9373</strain>
    </source>
</reference>
<evidence type="ECO:0000256" key="1">
    <source>
        <dbReference type="SAM" id="MobiDB-lite"/>
    </source>
</evidence>
<gene>
    <name evidence="2" type="ORF">GCM10010466_36440</name>
</gene>
<dbReference type="SUPFAM" id="SSF64518">
    <property type="entry name" value="Phase 1 flagellin"/>
    <property type="match status" value="1"/>
</dbReference>
<evidence type="ECO:0000313" key="2">
    <source>
        <dbReference type="EMBL" id="GAA3142198.1"/>
    </source>
</evidence>
<dbReference type="Gene3D" id="1.20.1330.10">
    <property type="entry name" value="f41 fragment of flagellin, N-terminal domain"/>
    <property type="match status" value="1"/>
</dbReference>
<evidence type="ECO:0008006" key="4">
    <source>
        <dbReference type="Google" id="ProtNLM"/>
    </source>
</evidence>